<reference evidence="3" key="1">
    <citation type="journal article" date="2019" name="Int. J. Syst. Evol. Microbiol.">
        <title>The Global Catalogue of Microorganisms (GCM) 10K type strain sequencing project: providing services to taxonomists for standard genome sequencing and annotation.</title>
        <authorList>
            <consortium name="The Broad Institute Genomics Platform"/>
            <consortium name="The Broad Institute Genome Sequencing Center for Infectious Disease"/>
            <person name="Wu L."/>
            <person name="Ma J."/>
        </authorList>
    </citation>
    <scope>NUCLEOTIDE SEQUENCE [LARGE SCALE GENOMIC DNA]</scope>
    <source>
        <strain evidence="3">CGMCC 1.16305</strain>
    </source>
</reference>
<dbReference type="PANTHER" id="PTHR45036">
    <property type="entry name" value="METHYLTRANSFERASE LIKE 7B"/>
    <property type="match status" value="1"/>
</dbReference>
<comment type="caution">
    <text evidence="2">The sequence shown here is derived from an EMBL/GenBank/DDBJ whole genome shotgun (WGS) entry which is preliminary data.</text>
</comment>
<dbReference type="Pfam" id="PF08241">
    <property type="entry name" value="Methyltransf_11"/>
    <property type="match status" value="1"/>
</dbReference>
<evidence type="ECO:0000313" key="2">
    <source>
        <dbReference type="EMBL" id="MFC7394191.1"/>
    </source>
</evidence>
<evidence type="ECO:0000259" key="1">
    <source>
        <dbReference type="Pfam" id="PF08241"/>
    </source>
</evidence>
<dbReference type="Proteomes" id="UP001596505">
    <property type="component" value="Unassembled WGS sequence"/>
</dbReference>
<organism evidence="2 3">
    <name type="scientific">Scopulibacillus cellulosilyticus</name>
    <dbReference type="NCBI Taxonomy" id="2665665"/>
    <lineage>
        <taxon>Bacteria</taxon>
        <taxon>Bacillati</taxon>
        <taxon>Bacillota</taxon>
        <taxon>Bacilli</taxon>
        <taxon>Bacillales</taxon>
        <taxon>Sporolactobacillaceae</taxon>
        <taxon>Scopulibacillus</taxon>
    </lineage>
</organism>
<dbReference type="GO" id="GO:0008168">
    <property type="term" value="F:methyltransferase activity"/>
    <property type="evidence" value="ECO:0007669"/>
    <property type="project" value="UniProtKB-KW"/>
</dbReference>
<dbReference type="EC" id="2.1.1.-" evidence="2"/>
<keyword evidence="3" id="KW-1185">Reference proteome</keyword>
<protein>
    <submittedName>
        <fullName evidence="2">Class I SAM-dependent methyltransferase</fullName>
        <ecNumber evidence="2">2.1.1.-</ecNumber>
    </submittedName>
</protein>
<gene>
    <name evidence="2" type="ORF">ACFQRG_14640</name>
</gene>
<accession>A0ABW2Q0S8</accession>
<sequence>MNNLFPHIYDKLMAPLEKGKLKSIRKDLLEHARGKVLEIGAGTGVNFPLYRHAEKVIALEPNPKMIKLAASNMQNAKVPIETCQQKAEMLPFQDCAFDTVTATLVFCTIPPEKAFQEIYRVLKPGGRLLMLEHIRMQQPMLARLQDFLTPAWKKVCDGCCLNRQTLNLLKGQNLFHLLLTKYYFKGLFAVTIAEKRGL</sequence>
<dbReference type="EMBL" id="JBHTCO010000019">
    <property type="protein sequence ID" value="MFC7394191.1"/>
    <property type="molecule type" value="Genomic_DNA"/>
</dbReference>
<dbReference type="RefSeq" id="WP_380967292.1">
    <property type="nucleotide sequence ID" value="NZ_JBHTCO010000019.1"/>
</dbReference>
<dbReference type="SUPFAM" id="SSF53335">
    <property type="entry name" value="S-adenosyl-L-methionine-dependent methyltransferases"/>
    <property type="match status" value="1"/>
</dbReference>
<dbReference type="CDD" id="cd02440">
    <property type="entry name" value="AdoMet_MTases"/>
    <property type="match status" value="1"/>
</dbReference>
<proteinExistence type="predicted"/>
<dbReference type="InterPro" id="IPR029063">
    <property type="entry name" value="SAM-dependent_MTases_sf"/>
</dbReference>
<name>A0ABW2Q0S8_9BACL</name>
<keyword evidence="2" id="KW-0808">Transferase</keyword>
<keyword evidence="2" id="KW-0489">Methyltransferase</keyword>
<dbReference type="InterPro" id="IPR052356">
    <property type="entry name" value="Thiol_S-MT"/>
</dbReference>
<feature type="domain" description="Methyltransferase type 11" evidence="1">
    <location>
        <begin position="37"/>
        <end position="129"/>
    </location>
</feature>
<dbReference type="Gene3D" id="3.40.50.150">
    <property type="entry name" value="Vaccinia Virus protein VP39"/>
    <property type="match status" value="1"/>
</dbReference>
<evidence type="ECO:0000313" key="3">
    <source>
        <dbReference type="Proteomes" id="UP001596505"/>
    </source>
</evidence>
<dbReference type="GO" id="GO:0032259">
    <property type="term" value="P:methylation"/>
    <property type="evidence" value="ECO:0007669"/>
    <property type="project" value="UniProtKB-KW"/>
</dbReference>
<dbReference type="InterPro" id="IPR013216">
    <property type="entry name" value="Methyltransf_11"/>
</dbReference>
<dbReference type="PANTHER" id="PTHR45036:SF1">
    <property type="entry name" value="METHYLTRANSFERASE LIKE 7A"/>
    <property type="match status" value="1"/>
</dbReference>